<dbReference type="InterPro" id="IPR004088">
    <property type="entry name" value="KH_dom_type_1"/>
</dbReference>
<dbReference type="RefSeq" id="XP_052943852.1">
    <property type="nucleotide sequence ID" value="XM_053085893.1"/>
</dbReference>
<evidence type="ECO:0000256" key="4">
    <source>
        <dbReference type="SAM" id="MobiDB-lite"/>
    </source>
</evidence>
<organism evidence="6 7">
    <name type="scientific">Dioszegia hungarica</name>
    <dbReference type="NCBI Taxonomy" id="4972"/>
    <lineage>
        <taxon>Eukaryota</taxon>
        <taxon>Fungi</taxon>
        <taxon>Dikarya</taxon>
        <taxon>Basidiomycota</taxon>
        <taxon>Agaricomycotina</taxon>
        <taxon>Tremellomycetes</taxon>
        <taxon>Tremellales</taxon>
        <taxon>Bulleribasidiaceae</taxon>
        <taxon>Dioszegia</taxon>
    </lineage>
</organism>
<feature type="domain" description="K Homology" evidence="5">
    <location>
        <begin position="983"/>
        <end position="1067"/>
    </location>
</feature>
<evidence type="ECO:0000313" key="7">
    <source>
        <dbReference type="Proteomes" id="UP001164286"/>
    </source>
</evidence>
<name>A0AA38H4Z2_9TREE</name>
<dbReference type="Pfam" id="PF22952">
    <property type="entry name" value="KH_11"/>
    <property type="match status" value="1"/>
</dbReference>
<dbReference type="SUPFAM" id="SSF54791">
    <property type="entry name" value="Eukaryotic type KH-domain (KH-domain type I)"/>
    <property type="match status" value="10"/>
</dbReference>
<feature type="compositionally biased region" description="Low complexity" evidence="4">
    <location>
        <begin position="34"/>
        <end position="59"/>
    </location>
</feature>
<keyword evidence="1" id="KW-0677">Repeat</keyword>
<sequence length="1273" mass="134983">MAFSAAELQKRHGLEGAPDPFPTLGNAPTPNNGDSSSSAPAVDSVDAFPSLGSSAAPAQSIAQPAASLWAKGPSSIKTSKSKATAPGGLGRSGAPTANSHPFSDTFSMPSADVATGKTLSDTLKKVQDQTGAIVESATQMATGLKTFYIKAADQKRLTYARRMIERGLSKPVTIEVEVPISTLGTIIGPKGSTLKGITDSTQCKIDIPRRDTLPAYEPKEKADEDDEDEDEDDEPQVNITVSGPSAACADAKAKILGLISHKVSQSSASIKNIPSSFYPFIAGPKGSKVRELEERYGDVKIHVPPPAVWKALEKQGEEDEGAVERDVSIKIKGDKENVKAVVALIQNQYKDLSEQMRELKISIPKRQHRFLVGSTADGILSQTQCIVELPSVEDASDVCVIRGPQAGLIPALTIVMDEANKVAVETVDVVALHRSGGSDALAHAKRIVRFFQRSQKLRQLASEGVKIFPPFASTISSSGNVVIDIVGEDKAAVAKAKEQVTQLVKSLPPSSVTTVEIDSLVHALLIGKKGAKIAQFESAQSVTTVFPAQAEESSEVVLVYTGSSTDKKATASALDAASAALQELARGAADMKTETLDVDKKWHRAIIGPGGTVLNALIGEDQAVLVKVGAKADDGSNANEDVVTVRGPSSEVDRVISQIKQIVEDAKNDDIINGFTAELSVDKKHVPHLVGQGGSTINKLRETLGVKVNFDDAEDKKGKKTVACKIVGRKEAVEEAKKRIIAQIEKLEDETTETITIKRAIQPALIGSSGKYAIRLEEKYGVKLSFPRESKDGTAPSNPDEVVIRGGKKGVAAVKAELLEAAAFETESRQSLTFTIPTRAVAQVVGKGGQVINGIKDESGAQIDIDKNGEGGKTTITCRGDKKAIAAAKAAILAVSDSVGEETSAEISVPQKYHRSLIGQGGQKLRDLIVSCGGPEETFRQSGLITFPRQGNEDMDTVKLRGEKGLVAKIKAELEKQVKQLKETKIEGVVVPKDQHASKIGRGGMALQSLQRESGATIHFPGSRQYGSVGEIENDLPAETDAADIVKVIGTKEAIAKAKESLETFVQRAPRENTGRGTPDQASRSLSIPKKYYHALADQQNLLRQIRSAGGYLTIPQPAPPKPSHKPSATANSAAKSARIDADGDEGAQPEEGNWEVRENHTEGAEGDETIDWVVRGKEEDLDKAVAVLQAALDGAKAATHVGLLTGLPRSAFPRIIGTKGATISRLRSDTGADIQVGKDDDLITITGDESSVNQAKDAILAIVQRPSGGQRY</sequence>
<evidence type="ECO:0000313" key="6">
    <source>
        <dbReference type="EMBL" id="KAI9634075.1"/>
    </source>
</evidence>
<feature type="region of interest" description="Disordered" evidence="4">
    <location>
        <begin position="1"/>
        <end position="59"/>
    </location>
</feature>
<feature type="region of interest" description="Disordered" evidence="4">
    <location>
        <begin position="1066"/>
        <end position="1086"/>
    </location>
</feature>
<evidence type="ECO:0000256" key="2">
    <source>
        <dbReference type="PROSITE-ProRule" id="PRU00117"/>
    </source>
</evidence>
<feature type="coiled-coil region" evidence="3">
    <location>
        <begin position="335"/>
        <end position="362"/>
    </location>
</feature>
<accession>A0AA38H4Z2</accession>
<feature type="domain" description="K Homology" evidence="5">
    <location>
        <begin position="901"/>
        <end position="979"/>
    </location>
</feature>
<feature type="compositionally biased region" description="Basic and acidic residues" evidence="4">
    <location>
        <begin position="1155"/>
        <end position="1164"/>
    </location>
</feature>
<dbReference type="InterPro" id="IPR054548">
    <property type="entry name" value="SCP160-like_KH"/>
</dbReference>
<feature type="domain" description="K Homology" evidence="5">
    <location>
        <begin position="749"/>
        <end position="823"/>
    </location>
</feature>
<feature type="domain" description="K Homology" evidence="5">
    <location>
        <begin position="509"/>
        <end position="582"/>
    </location>
</feature>
<evidence type="ECO:0000256" key="1">
    <source>
        <dbReference type="ARBA" id="ARBA00022737"/>
    </source>
</evidence>
<feature type="compositionally biased region" description="Low complexity" evidence="4">
    <location>
        <begin position="74"/>
        <end position="85"/>
    </location>
</feature>
<dbReference type="Gene3D" id="3.30.1370.10">
    <property type="entry name" value="K Homology domain, type 1"/>
    <property type="match status" value="10"/>
</dbReference>
<keyword evidence="7" id="KW-1185">Reference proteome</keyword>
<dbReference type="CDD" id="cd00105">
    <property type="entry name" value="KH-I"/>
    <property type="match status" value="1"/>
</dbReference>
<dbReference type="GeneID" id="77725094"/>
<dbReference type="Pfam" id="PF00013">
    <property type="entry name" value="KH_1"/>
    <property type="match status" value="9"/>
</dbReference>
<dbReference type="CDD" id="cd22407">
    <property type="entry name" value="KH-I_Vigilin_rpt3"/>
    <property type="match status" value="1"/>
</dbReference>
<feature type="domain" description="K Homology" evidence="5">
    <location>
        <begin position="170"/>
        <end position="260"/>
    </location>
</feature>
<feature type="domain" description="K Homology" evidence="5">
    <location>
        <begin position="828"/>
        <end position="897"/>
    </location>
</feature>
<reference evidence="6" key="1">
    <citation type="journal article" date="2022" name="G3 (Bethesda)">
        <title>High quality genome of the basidiomycete yeast Dioszegia hungarica PDD-24b-2 isolated from cloud water.</title>
        <authorList>
            <person name="Jarrige D."/>
            <person name="Haridas S."/>
            <person name="Bleykasten-Grosshans C."/>
            <person name="Joly M."/>
            <person name="Nadalig T."/>
            <person name="Sancelme M."/>
            <person name="Vuilleumier S."/>
            <person name="Grigoriev I.V."/>
            <person name="Amato P."/>
            <person name="Bringel F."/>
        </authorList>
    </citation>
    <scope>NUCLEOTIDE SEQUENCE</scope>
    <source>
        <strain evidence="6">PDD-24b-2</strain>
    </source>
</reference>
<feature type="domain" description="K Homology" evidence="5">
    <location>
        <begin position="266"/>
        <end position="350"/>
    </location>
</feature>
<dbReference type="InterPro" id="IPR004087">
    <property type="entry name" value="KH_dom"/>
</dbReference>
<feature type="domain" description="K Homology" evidence="5">
    <location>
        <begin position="590"/>
        <end position="664"/>
    </location>
</feature>
<evidence type="ECO:0000259" key="5">
    <source>
        <dbReference type="SMART" id="SM00322"/>
    </source>
</evidence>
<feature type="domain" description="K Homology" evidence="5">
    <location>
        <begin position="673"/>
        <end position="745"/>
    </location>
</feature>
<dbReference type="AlphaFoldDB" id="A0AA38H4Z2"/>
<dbReference type="Proteomes" id="UP001164286">
    <property type="component" value="Unassembled WGS sequence"/>
</dbReference>
<keyword evidence="2" id="KW-0694">RNA-binding</keyword>
<comment type="caution">
    <text evidence="6">The sequence shown here is derived from an EMBL/GenBank/DDBJ whole genome shotgun (WGS) entry which is preliminary data.</text>
</comment>
<feature type="domain" description="K Homology" evidence="5">
    <location>
        <begin position="355"/>
        <end position="420"/>
    </location>
</feature>
<proteinExistence type="predicted"/>
<dbReference type="SMART" id="SM00322">
    <property type="entry name" value="KH"/>
    <property type="match status" value="11"/>
</dbReference>
<evidence type="ECO:0000256" key="3">
    <source>
        <dbReference type="SAM" id="Coils"/>
    </source>
</evidence>
<feature type="compositionally biased region" description="Basic and acidic residues" evidence="4">
    <location>
        <begin position="207"/>
        <end position="222"/>
    </location>
</feature>
<gene>
    <name evidence="6" type="ORF">MKK02DRAFT_18105</name>
</gene>
<keyword evidence="3" id="KW-0175">Coiled coil</keyword>
<feature type="region of interest" description="Disordered" evidence="4">
    <location>
        <begin position="1112"/>
        <end position="1168"/>
    </location>
</feature>
<dbReference type="CDD" id="cd22449">
    <property type="entry name" value="KH-I_ScSCP160_rpt4"/>
    <property type="match status" value="1"/>
</dbReference>
<dbReference type="PANTHER" id="PTHR10288">
    <property type="entry name" value="KH DOMAIN CONTAINING RNA BINDING PROTEIN"/>
    <property type="match status" value="1"/>
</dbReference>
<dbReference type="InterPro" id="IPR036612">
    <property type="entry name" value="KH_dom_type_1_sf"/>
</dbReference>
<feature type="region of interest" description="Disordered" evidence="4">
    <location>
        <begin position="72"/>
        <end position="110"/>
    </location>
</feature>
<dbReference type="EMBL" id="JAKWFO010000008">
    <property type="protein sequence ID" value="KAI9634075.1"/>
    <property type="molecule type" value="Genomic_DNA"/>
</dbReference>
<feature type="region of interest" description="Disordered" evidence="4">
    <location>
        <begin position="207"/>
        <end position="241"/>
    </location>
</feature>
<feature type="compositionally biased region" description="Acidic residues" evidence="4">
    <location>
        <begin position="223"/>
        <end position="235"/>
    </location>
</feature>
<dbReference type="PROSITE" id="PS50084">
    <property type="entry name" value="KH_TYPE_1"/>
    <property type="match status" value="10"/>
</dbReference>
<dbReference type="GO" id="GO:0003723">
    <property type="term" value="F:RNA binding"/>
    <property type="evidence" value="ECO:0007669"/>
    <property type="project" value="UniProtKB-UniRule"/>
</dbReference>
<protein>
    <recommendedName>
        <fullName evidence="5">K Homology domain-containing protein</fullName>
    </recommendedName>
</protein>
<dbReference type="CDD" id="cd22408">
    <property type="entry name" value="KH-I_Vigilin_rpt4"/>
    <property type="match status" value="1"/>
</dbReference>
<feature type="domain" description="K Homology" evidence="5">
    <location>
        <begin position="1200"/>
        <end position="1265"/>
    </location>
</feature>
<feature type="compositionally biased region" description="Polar residues" evidence="4">
    <location>
        <begin position="95"/>
        <end position="108"/>
    </location>
</feature>